<keyword evidence="8 9" id="KW-0030">Aminoacyl-tRNA synthetase</keyword>
<dbReference type="GO" id="GO:0005524">
    <property type="term" value="F:ATP binding"/>
    <property type="evidence" value="ECO:0007669"/>
    <property type="project" value="UniProtKB-UniRule"/>
</dbReference>
<evidence type="ECO:0000256" key="2">
    <source>
        <dbReference type="ARBA" id="ARBA00022598"/>
    </source>
</evidence>
<dbReference type="InterPro" id="IPR032678">
    <property type="entry name" value="tRNA-synt_1_cat_dom"/>
</dbReference>
<dbReference type="InterPro" id="IPR056411">
    <property type="entry name" value="CysS_C"/>
</dbReference>
<evidence type="ECO:0000256" key="5">
    <source>
        <dbReference type="ARBA" id="ARBA00022833"/>
    </source>
</evidence>
<dbReference type="EMBL" id="PCSD01000094">
    <property type="protein sequence ID" value="PIP33530.1"/>
    <property type="molecule type" value="Genomic_DNA"/>
</dbReference>
<dbReference type="Gene3D" id="1.20.120.1910">
    <property type="entry name" value="Cysteine-tRNA ligase, C-terminal anti-codon recognition domain"/>
    <property type="match status" value="1"/>
</dbReference>
<organism evidence="12 13">
    <name type="scientific">Candidatus Falkowbacteria bacterium CG23_combo_of_CG06-09_8_20_14_all_49_15</name>
    <dbReference type="NCBI Taxonomy" id="1974572"/>
    <lineage>
        <taxon>Bacteria</taxon>
        <taxon>Candidatus Falkowiibacteriota</taxon>
    </lineage>
</organism>
<dbReference type="GO" id="GO:0006423">
    <property type="term" value="P:cysteinyl-tRNA aminoacylation"/>
    <property type="evidence" value="ECO:0007669"/>
    <property type="project" value="UniProtKB-UniRule"/>
</dbReference>
<feature type="domain" description="Cysteinyl-tRNA ligase anticodon binding" evidence="11">
    <location>
        <begin position="415"/>
        <end position="462"/>
    </location>
</feature>
<evidence type="ECO:0000256" key="4">
    <source>
        <dbReference type="ARBA" id="ARBA00022741"/>
    </source>
</evidence>
<proteinExistence type="inferred from homology"/>
<evidence type="ECO:0000256" key="6">
    <source>
        <dbReference type="ARBA" id="ARBA00022840"/>
    </source>
</evidence>
<keyword evidence="6 9" id="KW-0067">ATP-binding</keyword>
<comment type="subunit">
    <text evidence="1 9">Monomer.</text>
</comment>
<dbReference type="PANTHER" id="PTHR10890:SF3">
    <property type="entry name" value="CYSTEINE--TRNA LIGASE, CYTOPLASMIC"/>
    <property type="match status" value="1"/>
</dbReference>
<dbReference type="PANTHER" id="PTHR10890">
    <property type="entry name" value="CYSTEINYL-TRNA SYNTHETASE"/>
    <property type="match status" value="1"/>
</dbReference>
<feature type="binding site" evidence="9">
    <location>
        <position position="30"/>
    </location>
    <ligand>
        <name>Zn(2+)</name>
        <dbReference type="ChEBI" id="CHEBI:29105"/>
    </ligand>
</feature>
<protein>
    <recommendedName>
        <fullName evidence="9">Cysteine--tRNA ligase</fullName>
        <ecNumber evidence="9">6.1.1.16</ecNumber>
    </recommendedName>
    <alternativeName>
        <fullName evidence="9">Cysteinyl-tRNA synthetase</fullName>
        <shortName evidence="9">CysRS</shortName>
    </alternativeName>
</protein>
<dbReference type="GO" id="GO:0004817">
    <property type="term" value="F:cysteine-tRNA ligase activity"/>
    <property type="evidence" value="ECO:0007669"/>
    <property type="project" value="UniProtKB-UniRule"/>
</dbReference>
<dbReference type="InterPro" id="IPR024909">
    <property type="entry name" value="Cys-tRNA/MSH_ligase"/>
</dbReference>
<evidence type="ECO:0000313" key="13">
    <source>
        <dbReference type="Proteomes" id="UP000230729"/>
    </source>
</evidence>
<feature type="binding site" evidence="9">
    <location>
        <position position="252"/>
    </location>
    <ligand>
        <name>Zn(2+)</name>
        <dbReference type="ChEBI" id="CHEBI:29105"/>
    </ligand>
</feature>
<dbReference type="AlphaFoldDB" id="A0A2G9ZLR1"/>
<feature type="binding site" evidence="9">
    <location>
        <position position="223"/>
    </location>
    <ligand>
        <name>Zn(2+)</name>
        <dbReference type="ChEBI" id="CHEBI:29105"/>
    </ligand>
</feature>
<dbReference type="InterPro" id="IPR014729">
    <property type="entry name" value="Rossmann-like_a/b/a_fold"/>
</dbReference>
<evidence type="ECO:0000259" key="10">
    <source>
        <dbReference type="Pfam" id="PF01406"/>
    </source>
</evidence>
<name>A0A2G9ZLR1_9BACT</name>
<evidence type="ECO:0000256" key="1">
    <source>
        <dbReference type="ARBA" id="ARBA00011245"/>
    </source>
</evidence>
<dbReference type="CDD" id="cd00672">
    <property type="entry name" value="CysRS_core"/>
    <property type="match status" value="1"/>
</dbReference>
<keyword evidence="3 9" id="KW-0479">Metal-binding</keyword>
<dbReference type="Pfam" id="PF01406">
    <property type="entry name" value="tRNA-synt_1e"/>
    <property type="match status" value="1"/>
</dbReference>
<dbReference type="PRINTS" id="PR00983">
    <property type="entry name" value="TRNASYNTHCYS"/>
</dbReference>
<dbReference type="NCBIfam" id="TIGR00435">
    <property type="entry name" value="cysS"/>
    <property type="match status" value="1"/>
</dbReference>
<keyword evidence="7 9" id="KW-0648">Protein biosynthesis</keyword>
<reference evidence="12 13" key="1">
    <citation type="submission" date="2017-09" db="EMBL/GenBank/DDBJ databases">
        <title>Depth-based differentiation of microbial function through sediment-hosted aquifers and enrichment of novel symbionts in the deep terrestrial subsurface.</title>
        <authorList>
            <person name="Probst A.J."/>
            <person name="Ladd B."/>
            <person name="Jarett J.K."/>
            <person name="Geller-Mcgrath D.E."/>
            <person name="Sieber C.M."/>
            <person name="Emerson J.B."/>
            <person name="Anantharaman K."/>
            <person name="Thomas B.C."/>
            <person name="Malmstrom R."/>
            <person name="Stieglmeier M."/>
            <person name="Klingl A."/>
            <person name="Woyke T."/>
            <person name="Ryan C.M."/>
            <person name="Banfield J.F."/>
        </authorList>
    </citation>
    <scope>NUCLEOTIDE SEQUENCE [LARGE SCALE GENOMIC DNA]</scope>
    <source>
        <strain evidence="12">CG23_combo_of_CG06-09_8_20_14_all_49_15</strain>
    </source>
</reference>
<comment type="catalytic activity">
    <reaction evidence="9">
        <text>tRNA(Cys) + L-cysteine + ATP = L-cysteinyl-tRNA(Cys) + AMP + diphosphate</text>
        <dbReference type="Rhea" id="RHEA:17773"/>
        <dbReference type="Rhea" id="RHEA-COMP:9661"/>
        <dbReference type="Rhea" id="RHEA-COMP:9679"/>
        <dbReference type="ChEBI" id="CHEBI:30616"/>
        <dbReference type="ChEBI" id="CHEBI:33019"/>
        <dbReference type="ChEBI" id="CHEBI:35235"/>
        <dbReference type="ChEBI" id="CHEBI:78442"/>
        <dbReference type="ChEBI" id="CHEBI:78517"/>
        <dbReference type="ChEBI" id="CHEBI:456215"/>
        <dbReference type="EC" id="6.1.1.16"/>
    </reaction>
</comment>
<dbReference type="Gene3D" id="3.40.50.620">
    <property type="entry name" value="HUPs"/>
    <property type="match status" value="1"/>
</dbReference>
<keyword evidence="5 9" id="KW-0862">Zinc</keyword>
<dbReference type="InterPro" id="IPR009080">
    <property type="entry name" value="tRNAsynth_Ia_anticodon-bd"/>
</dbReference>
<comment type="cofactor">
    <cofactor evidence="9">
        <name>Zn(2+)</name>
        <dbReference type="ChEBI" id="CHEBI:29105"/>
    </cofactor>
    <text evidence="9">Binds 1 zinc ion per subunit.</text>
</comment>
<dbReference type="HAMAP" id="MF_00041">
    <property type="entry name" value="Cys_tRNA_synth"/>
    <property type="match status" value="1"/>
</dbReference>
<evidence type="ECO:0000256" key="3">
    <source>
        <dbReference type="ARBA" id="ARBA00022723"/>
    </source>
</evidence>
<dbReference type="Pfam" id="PF23493">
    <property type="entry name" value="CysS_C"/>
    <property type="match status" value="1"/>
</dbReference>
<comment type="subcellular location">
    <subcellularLocation>
        <location evidence="9">Cytoplasm</location>
    </subcellularLocation>
</comment>
<sequence>MEKLIFYNTLSRKKEEFKPIIPDHAGLYTCGPTVYNYAHLGNLRAYIFEDVLKRVLLYNGYQVRHVMNITDVGHLTGDMDMGEDKMEKKARADKKNIWEIAAFYTDAFKKDLQALNIIEPDVWLKATETITEQIALVKILEEKGFTYKTSDGIYFDTSRFPAYGRLSHLDLETLKEGARVEKNQEKKHPTDFALWKFSPRGEKRQMEWPSLWGIGFPGWHLECSVMSALGLKEMRDIHCGGVDHINVHHTNEIAQYEAAYGRKFFNYWLHNEFLNITGGKKMAKSAGNFLTLDNSLRQKNLPPLAYRFAALQTHYRKPMEYSEESLANASQSFLHLRRQIREIKSTGPEGPDGGHASGRNFQADFQRAINDDLNTPKALAVAQEMLKSELPAAVKLALWLDFDRVLGLGISGQEDEISPAVQALAREREEARRKKDFGRSDELRRQLEDMGYEVADQKDGQKIFKR</sequence>
<keyword evidence="9" id="KW-0963">Cytoplasm</keyword>
<keyword evidence="2 9" id="KW-0436">Ligase</keyword>
<dbReference type="EC" id="6.1.1.16" evidence="9"/>
<evidence type="ECO:0000256" key="9">
    <source>
        <dbReference type="HAMAP-Rule" id="MF_00041"/>
    </source>
</evidence>
<comment type="caution">
    <text evidence="12">The sequence shown here is derived from an EMBL/GenBank/DDBJ whole genome shotgun (WGS) entry which is preliminary data.</text>
</comment>
<dbReference type="SUPFAM" id="SSF47323">
    <property type="entry name" value="Anticodon-binding domain of a subclass of class I aminoacyl-tRNA synthetases"/>
    <property type="match status" value="1"/>
</dbReference>
<evidence type="ECO:0000256" key="7">
    <source>
        <dbReference type="ARBA" id="ARBA00022917"/>
    </source>
</evidence>
<dbReference type="GO" id="GO:0008270">
    <property type="term" value="F:zinc ion binding"/>
    <property type="evidence" value="ECO:0007669"/>
    <property type="project" value="UniProtKB-UniRule"/>
</dbReference>
<keyword evidence="4 9" id="KW-0547">Nucleotide-binding</keyword>
<evidence type="ECO:0000313" key="12">
    <source>
        <dbReference type="EMBL" id="PIP33530.1"/>
    </source>
</evidence>
<gene>
    <name evidence="9" type="primary">cysS</name>
    <name evidence="12" type="ORF">COX22_03900</name>
</gene>
<evidence type="ECO:0000256" key="8">
    <source>
        <dbReference type="ARBA" id="ARBA00023146"/>
    </source>
</evidence>
<feature type="short sequence motif" description="'KMSKS' region" evidence="9">
    <location>
        <begin position="281"/>
        <end position="285"/>
    </location>
</feature>
<dbReference type="InterPro" id="IPR015803">
    <property type="entry name" value="Cys-tRNA-ligase"/>
</dbReference>
<feature type="binding site" evidence="9">
    <location>
        <position position="248"/>
    </location>
    <ligand>
        <name>Zn(2+)</name>
        <dbReference type="ChEBI" id="CHEBI:29105"/>
    </ligand>
</feature>
<evidence type="ECO:0000259" key="11">
    <source>
        <dbReference type="Pfam" id="PF23493"/>
    </source>
</evidence>
<dbReference type="Proteomes" id="UP000230729">
    <property type="component" value="Unassembled WGS sequence"/>
</dbReference>
<feature type="short sequence motif" description="'HIGH' region" evidence="9">
    <location>
        <begin position="32"/>
        <end position="42"/>
    </location>
</feature>
<comment type="similarity">
    <text evidence="9">Belongs to the class-I aminoacyl-tRNA synthetase family.</text>
</comment>
<feature type="binding site" evidence="9">
    <location>
        <position position="284"/>
    </location>
    <ligand>
        <name>ATP</name>
        <dbReference type="ChEBI" id="CHEBI:30616"/>
    </ligand>
</feature>
<dbReference type="SUPFAM" id="SSF52374">
    <property type="entry name" value="Nucleotidylyl transferase"/>
    <property type="match status" value="1"/>
</dbReference>
<dbReference type="GO" id="GO:0005829">
    <property type="term" value="C:cytosol"/>
    <property type="evidence" value="ECO:0007669"/>
    <property type="project" value="TreeGrafter"/>
</dbReference>
<accession>A0A2G9ZLR1</accession>
<feature type="domain" description="tRNA synthetases class I catalytic" evidence="10">
    <location>
        <begin position="17"/>
        <end position="330"/>
    </location>
</feature>